<dbReference type="EnsemblMetazoa" id="tetur20g01580.1">
    <property type="protein sequence ID" value="tetur20g01580.1"/>
    <property type="gene ID" value="tetur20g01580"/>
</dbReference>
<name>T1KT15_TETUR</name>
<dbReference type="EMBL" id="CAEY01000513">
    <property type="status" value="NOT_ANNOTATED_CDS"/>
    <property type="molecule type" value="Genomic_DNA"/>
</dbReference>
<evidence type="ECO:0000313" key="2">
    <source>
        <dbReference type="Proteomes" id="UP000015104"/>
    </source>
</evidence>
<keyword evidence="2" id="KW-1185">Reference proteome</keyword>
<reference evidence="1" key="2">
    <citation type="submission" date="2015-06" db="UniProtKB">
        <authorList>
            <consortium name="EnsemblMetazoa"/>
        </authorList>
    </citation>
    <scope>IDENTIFICATION</scope>
</reference>
<organism evidence="1 2">
    <name type="scientific">Tetranychus urticae</name>
    <name type="common">Two-spotted spider mite</name>
    <dbReference type="NCBI Taxonomy" id="32264"/>
    <lineage>
        <taxon>Eukaryota</taxon>
        <taxon>Metazoa</taxon>
        <taxon>Ecdysozoa</taxon>
        <taxon>Arthropoda</taxon>
        <taxon>Chelicerata</taxon>
        <taxon>Arachnida</taxon>
        <taxon>Acari</taxon>
        <taxon>Acariformes</taxon>
        <taxon>Trombidiformes</taxon>
        <taxon>Prostigmata</taxon>
        <taxon>Eleutherengona</taxon>
        <taxon>Raphignathae</taxon>
        <taxon>Tetranychoidea</taxon>
        <taxon>Tetranychidae</taxon>
        <taxon>Tetranychus</taxon>
    </lineage>
</organism>
<accession>T1KT15</accession>
<protein>
    <submittedName>
        <fullName evidence="1">Uncharacterized protein</fullName>
    </submittedName>
</protein>
<proteinExistence type="predicted"/>
<reference evidence="2" key="1">
    <citation type="submission" date="2011-08" db="EMBL/GenBank/DDBJ databases">
        <authorList>
            <person name="Rombauts S."/>
        </authorList>
    </citation>
    <scope>NUCLEOTIDE SEQUENCE</scope>
    <source>
        <strain evidence="2">London</strain>
    </source>
</reference>
<evidence type="ECO:0000313" key="1">
    <source>
        <dbReference type="EnsemblMetazoa" id="tetur20g01580.1"/>
    </source>
</evidence>
<dbReference type="HOGENOM" id="CLU_3399883_0_0_1"/>
<sequence>MWNTYILCIVTNWPIYEHTTNSGIFVLFLAH</sequence>
<dbReference type="AlphaFoldDB" id="T1KT15"/>
<dbReference type="Proteomes" id="UP000015104">
    <property type="component" value="Unassembled WGS sequence"/>
</dbReference>